<evidence type="ECO:0000313" key="2">
    <source>
        <dbReference type="Proteomes" id="UP000051581"/>
    </source>
</evidence>
<sequence length="55" mass="6018">MQVMTISFGMQLRALIFFAGHPALPDFLNEKTSQSIMTQMMPLKPGTGHASDVGH</sequence>
<name>A0A0R1L896_9LACO</name>
<organism evidence="1 2">
    <name type="scientific">Lentilactobacillus sunkii DSM 19904</name>
    <dbReference type="NCBI Taxonomy" id="1423808"/>
    <lineage>
        <taxon>Bacteria</taxon>
        <taxon>Bacillati</taxon>
        <taxon>Bacillota</taxon>
        <taxon>Bacilli</taxon>
        <taxon>Lactobacillales</taxon>
        <taxon>Lactobacillaceae</taxon>
        <taxon>Lentilactobacillus</taxon>
    </lineage>
</organism>
<dbReference type="Proteomes" id="UP000051581">
    <property type="component" value="Unassembled WGS sequence"/>
</dbReference>
<proteinExistence type="predicted"/>
<dbReference type="EMBL" id="AZEA01000001">
    <property type="protein sequence ID" value="KRK89923.1"/>
    <property type="molecule type" value="Genomic_DNA"/>
</dbReference>
<dbReference type="AlphaFoldDB" id="A0A0R1L896"/>
<keyword evidence="2" id="KW-1185">Reference proteome</keyword>
<evidence type="ECO:0000313" key="1">
    <source>
        <dbReference type="EMBL" id="KRK89923.1"/>
    </source>
</evidence>
<accession>A0A0R1L896</accession>
<reference evidence="1 2" key="1">
    <citation type="journal article" date="2015" name="Genome Announc.">
        <title>Expanding the biotechnology potential of lactobacilli through comparative genomics of 213 strains and associated genera.</title>
        <authorList>
            <person name="Sun Z."/>
            <person name="Harris H.M."/>
            <person name="McCann A."/>
            <person name="Guo C."/>
            <person name="Argimon S."/>
            <person name="Zhang W."/>
            <person name="Yang X."/>
            <person name="Jeffery I.B."/>
            <person name="Cooney J.C."/>
            <person name="Kagawa T.F."/>
            <person name="Liu W."/>
            <person name="Song Y."/>
            <person name="Salvetti E."/>
            <person name="Wrobel A."/>
            <person name="Rasinkangas P."/>
            <person name="Parkhill J."/>
            <person name="Rea M.C."/>
            <person name="O'Sullivan O."/>
            <person name="Ritari J."/>
            <person name="Douillard F.P."/>
            <person name="Paul Ross R."/>
            <person name="Yang R."/>
            <person name="Briner A.E."/>
            <person name="Felis G.E."/>
            <person name="de Vos W.M."/>
            <person name="Barrangou R."/>
            <person name="Klaenhammer T.R."/>
            <person name="Caufield P.W."/>
            <person name="Cui Y."/>
            <person name="Zhang H."/>
            <person name="O'Toole P.W."/>
        </authorList>
    </citation>
    <scope>NUCLEOTIDE SEQUENCE [LARGE SCALE GENOMIC DNA]</scope>
    <source>
        <strain evidence="1 2">DSM 19904</strain>
    </source>
</reference>
<comment type="caution">
    <text evidence="1">The sequence shown here is derived from an EMBL/GenBank/DDBJ whole genome shotgun (WGS) entry which is preliminary data.</text>
</comment>
<gene>
    <name evidence="1" type="ORF">FD17_GL000161</name>
</gene>
<protein>
    <submittedName>
        <fullName evidence="1">Uncharacterized protein</fullName>
    </submittedName>
</protein>